<feature type="transmembrane region" description="Helical" evidence="1">
    <location>
        <begin position="42"/>
        <end position="64"/>
    </location>
</feature>
<name>A0AAQ3WAT2_9ENTE</name>
<feature type="transmembrane region" description="Helical" evidence="1">
    <location>
        <begin position="6"/>
        <end position="30"/>
    </location>
</feature>
<reference evidence="3" key="1">
    <citation type="submission" date="2017-05" db="EMBL/GenBank/DDBJ databases">
        <title>The Genome Sequence of EEnterococcus faecalis 9F2_4866.</title>
        <authorList>
            <consortium name="The Broad Institute Genomics Platform"/>
            <consortium name="The Broad Institute Genomic Center for Infectious Diseases"/>
            <person name="Earl A."/>
            <person name="Manson A."/>
            <person name="Schwartman J."/>
            <person name="Gilmore M."/>
            <person name="Abouelleil A."/>
            <person name="Cao P."/>
            <person name="Chapman S."/>
            <person name="Cusick C."/>
            <person name="Shea T."/>
            <person name="Young S."/>
            <person name="Neafsey D."/>
            <person name="Nusbaum C."/>
            <person name="Birren B."/>
        </authorList>
    </citation>
    <scope>NUCLEOTIDE SEQUENCE [LARGE SCALE GENOMIC DNA]</scope>
    <source>
        <strain evidence="3">7F3_DIV0205</strain>
    </source>
</reference>
<keyword evidence="3" id="KW-1185">Reference proteome</keyword>
<dbReference type="EMBL" id="CP147244">
    <property type="protein sequence ID" value="WYK01799.1"/>
    <property type="molecule type" value="Genomic_DNA"/>
</dbReference>
<organism evidence="2 3">
    <name type="scientific">Candidatus Enterococcus palustris</name>
    <dbReference type="NCBI Taxonomy" id="1834189"/>
    <lineage>
        <taxon>Bacteria</taxon>
        <taxon>Bacillati</taxon>
        <taxon>Bacillota</taxon>
        <taxon>Bacilli</taxon>
        <taxon>Lactobacillales</taxon>
        <taxon>Enterococcaceae</taxon>
        <taxon>Enterococcus</taxon>
    </lineage>
</organism>
<evidence type="ECO:0000256" key="1">
    <source>
        <dbReference type="SAM" id="Phobius"/>
    </source>
</evidence>
<reference evidence="2 3" key="2">
    <citation type="submission" date="2024-03" db="EMBL/GenBank/DDBJ databases">
        <title>The Genome Sequence of Enterococcus sp. DIV0205d.</title>
        <authorList>
            <consortium name="The Broad Institute Genomics Platform"/>
            <consortium name="The Broad Institute Microbial Omics Core"/>
            <consortium name="The Broad Institute Genomic Center for Infectious Diseases"/>
            <person name="Earl A."/>
            <person name="Manson A."/>
            <person name="Gilmore M."/>
            <person name="Schwartman J."/>
            <person name="Shea T."/>
            <person name="Abouelleil A."/>
            <person name="Cao P."/>
            <person name="Chapman S."/>
            <person name="Cusick C."/>
            <person name="Young S."/>
            <person name="Neafsey D."/>
            <person name="Nusbaum C."/>
            <person name="Birren B."/>
        </authorList>
    </citation>
    <scope>NUCLEOTIDE SEQUENCE [LARGE SCALE GENOMIC DNA]</scope>
    <source>
        <strain evidence="2 3">7F3_DIV0205</strain>
    </source>
</reference>
<protein>
    <submittedName>
        <fullName evidence="2">Uncharacterized protein</fullName>
    </submittedName>
</protein>
<accession>A0AAQ3WAT2</accession>
<keyword evidence="1" id="KW-1133">Transmembrane helix</keyword>
<keyword evidence="1" id="KW-0812">Transmembrane</keyword>
<dbReference type="Proteomes" id="UP000194948">
    <property type="component" value="Chromosome"/>
</dbReference>
<proteinExistence type="predicted"/>
<sequence>MKDYLWIYILGGIASTSLLFFLVTLSRDVFLVRKLRKKKLDLVFNFSLLAVSIASLGLIIYLFVLLKDQIKLIG</sequence>
<keyword evidence="1" id="KW-0472">Membrane</keyword>
<evidence type="ECO:0000313" key="3">
    <source>
        <dbReference type="Proteomes" id="UP000194948"/>
    </source>
</evidence>
<dbReference type="AlphaFoldDB" id="A0AAQ3WAT2"/>
<gene>
    <name evidence="2" type="ORF">A5821_002936</name>
</gene>
<dbReference type="RefSeq" id="WP_086315451.1">
    <property type="nucleotide sequence ID" value="NZ_CP147244.1"/>
</dbReference>
<evidence type="ECO:0000313" key="2">
    <source>
        <dbReference type="EMBL" id="WYK01799.1"/>
    </source>
</evidence>